<dbReference type="SUPFAM" id="SSF69118">
    <property type="entry name" value="AhpD-like"/>
    <property type="match status" value="1"/>
</dbReference>
<protein>
    <recommendedName>
        <fullName evidence="2">Peroxidase</fullName>
    </recommendedName>
</protein>
<dbReference type="AlphaFoldDB" id="A0A160VCF3"/>
<dbReference type="PANTHER" id="PTHR35446:SF2">
    <property type="entry name" value="CARBOXYMUCONOLACTONE DECARBOXYLASE-LIKE DOMAIN-CONTAINING PROTEIN"/>
    <property type="match status" value="1"/>
</dbReference>
<evidence type="ECO:0008006" key="2">
    <source>
        <dbReference type="Google" id="ProtNLM"/>
    </source>
</evidence>
<organism evidence="1">
    <name type="scientific">hydrothermal vent metagenome</name>
    <dbReference type="NCBI Taxonomy" id="652676"/>
    <lineage>
        <taxon>unclassified sequences</taxon>
        <taxon>metagenomes</taxon>
        <taxon>ecological metagenomes</taxon>
    </lineage>
</organism>
<accession>A0A160VCF3</accession>
<dbReference type="PANTHER" id="PTHR35446">
    <property type="entry name" value="SI:CH211-175M2.5"/>
    <property type="match status" value="1"/>
</dbReference>
<dbReference type="InterPro" id="IPR029032">
    <property type="entry name" value="AhpD-like"/>
</dbReference>
<sequence>MAHGGFLRQHSDDPELASHIMHDYTQADLDDQTRGMLDFAVKLTKNPAGSTKADLEKLRSLGLDEQQVLSTVMITCLFNFMTRLADGLGVEIQENRFEAAKRWMSDDAQAMSWLMDHKET</sequence>
<dbReference type="EMBL" id="FAXA01000443">
    <property type="protein sequence ID" value="CUV05678.1"/>
    <property type="molecule type" value="Genomic_DNA"/>
</dbReference>
<reference evidence="1" key="1">
    <citation type="submission" date="2015-10" db="EMBL/GenBank/DDBJ databases">
        <authorList>
            <person name="Gilbert D.G."/>
        </authorList>
    </citation>
    <scope>NUCLEOTIDE SEQUENCE</scope>
</reference>
<name>A0A160VCF3_9ZZZZ</name>
<evidence type="ECO:0000313" key="1">
    <source>
        <dbReference type="EMBL" id="CUV05678.1"/>
    </source>
</evidence>
<proteinExistence type="predicted"/>
<gene>
    <name evidence="1" type="ORF">MGWOODY_Clf753</name>
</gene>
<dbReference type="Gene3D" id="1.20.1290.10">
    <property type="entry name" value="AhpD-like"/>
    <property type="match status" value="1"/>
</dbReference>